<evidence type="ECO:0000256" key="1">
    <source>
        <dbReference type="ARBA" id="ARBA00022676"/>
    </source>
</evidence>
<sequence length="450" mass="48833">MAATMTAHVIVCSMPFVSHFTPMLTISRHLVDLGYQVTFITSSKFCDKIQNIGAAFAEPSGWGDFHDDTLASKSQGAPTDPYARANWNVTTFFIKTIPAQIEAIQSVITFSLASDPSKPIVVLPESSFHGALPILLEAPGQRPNGIAHVGIFPILALSIDTAPPASGILPSSSPEGQKRNEELNKTYVDLWGPMQRELNSTLASLGARGIEEYRHNAVISLSDIFLQLCPPSLEYPRSDIPPSLRFTGGLPRDPPSVTHSTKDLPSWWSEIIQNSKKERKKIIAVSQGTMTLNYRDLIIPTLNALANSPDILVLVALGKKGAALPEDFVVPGNARVADWIPFDDLLAVSDCFVTNGGYGSFQNSVSRGVPLVVAAPLFADKRDIADRVEWSGVGIPLKTGTPSPDAVREAVLEVLEEGKYRRRVEEVRGEIRGFDPMKVIADAVDELAGR</sequence>
<gene>
    <name evidence="3" type="ORF">PAC_17083</name>
</gene>
<evidence type="ECO:0000313" key="4">
    <source>
        <dbReference type="Proteomes" id="UP000184330"/>
    </source>
</evidence>
<dbReference type="EMBL" id="FJOG01000042">
    <property type="protein sequence ID" value="CZR67184.1"/>
    <property type="molecule type" value="Genomic_DNA"/>
</dbReference>
<dbReference type="InterPro" id="IPR050271">
    <property type="entry name" value="UDP-glycosyltransferase"/>
</dbReference>
<dbReference type="SUPFAM" id="SSF53756">
    <property type="entry name" value="UDP-Glycosyltransferase/glycogen phosphorylase"/>
    <property type="match status" value="1"/>
</dbReference>
<dbReference type="AlphaFoldDB" id="A0A1L7XQ64"/>
<organism evidence="3 4">
    <name type="scientific">Phialocephala subalpina</name>
    <dbReference type="NCBI Taxonomy" id="576137"/>
    <lineage>
        <taxon>Eukaryota</taxon>
        <taxon>Fungi</taxon>
        <taxon>Dikarya</taxon>
        <taxon>Ascomycota</taxon>
        <taxon>Pezizomycotina</taxon>
        <taxon>Leotiomycetes</taxon>
        <taxon>Helotiales</taxon>
        <taxon>Mollisiaceae</taxon>
        <taxon>Phialocephala</taxon>
        <taxon>Phialocephala fortinii species complex</taxon>
    </lineage>
</organism>
<evidence type="ECO:0000256" key="2">
    <source>
        <dbReference type="ARBA" id="ARBA00022679"/>
    </source>
</evidence>
<evidence type="ECO:0000313" key="3">
    <source>
        <dbReference type="EMBL" id="CZR67184.1"/>
    </source>
</evidence>
<keyword evidence="1" id="KW-0328">Glycosyltransferase</keyword>
<keyword evidence="2 3" id="KW-0808">Transferase</keyword>
<keyword evidence="4" id="KW-1185">Reference proteome</keyword>
<dbReference type="GO" id="GO:0008194">
    <property type="term" value="F:UDP-glycosyltransferase activity"/>
    <property type="evidence" value="ECO:0007669"/>
    <property type="project" value="InterPro"/>
</dbReference>
<dbReference type="PANTHER" id="PTHR48043">
    <property type="entry name" value="EG:EG0003.4 PROTEIN-RELATED"/>
    <property type="match status" value="1"/>
</dbReference>
<dbReference type="Pfam" id="PF00201">
    <property type="entry name" value="UDPGT"/>
    <property type="match status" value="1"/>
</dbReference>
<dbReference type="CDD" id="cd03784">
    <property type="entry name" value="GT1_Gtf-like"/>
    <property type="match status" value="1"/>
</dbReference>
<reference evidence="3 4" key="1">
    <citation type="submission" date="2016-03" db="EMBL/GenBank/DDBJ databases">
        <authorList>
            <person name="Ploux O."/>
        </authorList>
    </citation>
    <scope>NUCLEOTIDE SEQUENCE [LARGE SCALE GENOMIC DNA]</scope>
    <source>
        <strain evidence="3 4">UAMH 11012</strain>
    </source>
</reference>
<protein>
    <submittedName>
        <fullName evidence="3">Related to N-glycosyltransferase</fullName>
    </submittedName>
</protein>
<dbReference type="Proteomes" id="UP000184330">
    <property type="component" value="Unassembled WGS sequence"/>
</dbReference>
<name>A0A1L7XQ64_9HELO</name>
<proteinExistence type="predicted"/>
<dbReference type="OrthoDB" id="5835829at2759"/>
<accession>A0A1L7XQ64</accession>
<dbReference type="InterPro" id="IPR002213">
    <property type="entry name" value="UDP_glucos_trans"/>
</dbReference>
<dbReference type="PANTHER" id="PTHR48043:SF145">
    <property type="entry name" value="FI06409P-RELATED"/>
    <property type="match status" value="1"/>
</dbReference>
<dbReference type="STRING" id="576137.A0A1L7XQ64"/>
<dbReference type="Gene3D" id="3.40.50.2000">
    <property type="entry name" value="Glycogen Phosphorylase B"/>
    <property type="match status" value="2"/>
</dbReference>